<feature type="non-terminal residue" evidence="1">
    <location>
        <position position="1"/>
    </location>
</feature>
<reference evidence="1" key="1">
    <citation type="submission" date="2013-07" db="EMBL/GenBank/DDBJ databases">
        <title>Midgut Transcriptome Profiling of Anoplphora glabripennis, a Lignocellulose Degrading, Wood-Boring Cerambycid.</title>
        <authorList>
            <person name="Scully E.D."/>
            <person name="Hoover K."/>
            <person name="Carlson J.E."/>
            <person name="Tien M."/>
            <person name="Geib S.M."/>
        </authorList>
    </citation>
    <scope>NUCLEOTIDE SEQUENCE</scope>
</reference>
<dbReference type="PANTHER" id="PTHR33395:SF22">
    <property type="entry name" value="REVERSE TRANSCRIPTASE DOMAIN-CONTAINING PROTEIN"/>
    <property type="match status" value="1"/>
</dbReference>
<proteinExistence type="predicted"/>
<evidence type="ECO:0000313" key="1">
    <source>
        <dbReference type="EMBL" id="JAB62511.1"/>
    </source>
</evidence>
<name>V5I7R9_ANOGL</name>
<dbReference type="EMBL" id="GALX01005955">
    <property type="protein sequence ID" value="JAB62511.1"/>
    <property type="molecule type" value="Transcribed_RNA"/>
</dbReference>
<protein>
    <submittedName>
        <fullName evidence="1">Retrotransposable element</fullName>
    </submittedName>
</protein>
<gene>
    <name evidence="1" type="primary">Y2R2</name>
</gene>
<dbReference type="AlphaFoldDB" id="V5I7R9"/>
<accession>V5I7R9</accession>
<dbReference type="PANTHER" id="PTHR33395">
    <property type="entry name" value="TRANSCRIPTASE, PUTATIVE-RELATED-RELATED"/>
    <property type="match status" value="1"/>
</dbReference>
<sequence length="104" mass="11711">FISNQDVTDAICHLKNSSSLDFYGLNSYMIKSSAESLVEPLTLLYNKCIEVGIWPDPLKITKVSPLYKKGSRDTVDNYRLIAIVPVIGKIFEIIIKSRLITVAY</sequence>
<organism evidence="1">
    <name type="scientific">Anoplophora glabripennis</name>
    <name type="common">Asian longhorn beetle</name>
    <name type="synonym">Anoplophora nobilis</name>
    <dbReference type="NCBI Taxonomy" id="217634"/>
    <lineage>
        <taxon>Eukaryota</taxon>
        <taxon>Metazoa</taxon>
        <taxon>Ecdysozoa</taxon>
        <taxon>Arthropoda</taxon>
        <taxon>Hexapoda</taxon>
        <taxon>Insecta</taxon>
        <taxon>Pterygota</taxon>
        <taxon>Neoptera</taxon>
        <taxon>Endopterygota</taxon>
        <taxon>Coleoptera</taxon>
        <taxon>Polyphaga</taxon>
        <taxon>Cucujiformia</taxon>
        <taxon>Chrysomeloidea</taxon>
        <taxon>Cerambycidae</taxon>
        <taxon>Lamiinae</taxon>
        <taxon>Lamiini</taxon>
        <taxon>Anoplophora</taxon>
    </lineage>
</organism>